<reference evidence="5" key="2">
    <citation type="submission" date="2014-05" db="EMBL/GenBank/DDBJ databases">
        <title>Genome sequencing of Bartonella spp. isolated from human blood.</title>
        <authorList>
            <person name="Raoult D."/>
        </authorList>
    </citation>
    <scope>NUCLEOTIDE SEQUENCE</scope>
    <source>
        <strain evidence="5">MVT06</strain>
    </source>
</reference>
<evidence type="ECO:0000256" key="2">
    <source>
        <dbReference type="ARBA" id="ARBA00016013"/>
    </source>
</evidence>
<dbReference type="EMBL" id="HG977197">
    <property type="protein sequence ID" value="CDP80527.1"/>
    <property type="molecule type" value="Genomic_DNA"/>
</dbReference>
<keyword evidence="5" id="KW-0282">Flagellum</keyword>
<dbReference type="NCBIfam" id="NF004670">
    <property type="entry name" value="PRK06009.1"/>
    <property type="match status" value="1"/>
</dbReference>
<evidence type="ECO:0000256" key="4">
    <source>
        <dbReference type="ARBA" id="ARBA00024746"/>
    </source>
</evidence>
<evidence type="ECO:0000256" key="1">
    <source>
        <dbReference type="ARBA" id="ARBA00010577"/>
    </source>
</evidence>
<comment type="function">
    <text evidence="4">Required for flagellar hook formation. May act as a scaffolding protein.</text>
</comment>
<keyword evidence="3" id="KW-1005">Bacterial flagellum biogenesis</keyword>
<protein>
    <recommendedName>
        <fullName evidence="2">Basal-body rod modification protein FlgD</fullName>
    </recommendedName>
</protein>
<dbReference type="Pfam" id="PF03963">
    <property type="entry name" value="FlgD"/>
    <property type="match status" value="1"/>
</dbReference>
<gene>
    <name evidence="5" type="ORF">BN1046_01470</name>
</gene>
<sequence>MTLGAIGSGSLESFLRRDSGRQDVVEAKKDTDFDTFIKLLVAQMNNQDPTNPMDSTEFVAQLASFSVVEQTIKTNDKLDQILSNGSINGAEGYVGKYIQFEDADGKIIEGYVESIDIYTDGMVATLDNNEKVLIGPGITVMGSKPDSDTDQSHVEAEVEV</sequence>
<accession>A0A024LSV4</accession>
<keyword evidence="5" id="KW-0969">Cilium</keyword>
<name>A0A024LSV4_9HYPH</name>
<evidence type="ECO:0000313" key="5">
    <source>
        <dbReference type="EMBL" id="CDP80527.1"/>
    </source>
</evidence>
<evidence type="ECO:0000256" key="3">
    <source>
        <dbReference type="ARBA" id="ARBA00022795"/>
    </source>
</evidence>
<keyword evidence="5" id="KW-0966">Cell projection</keyword>
<dbReference type="AlphaFoldDB" id="A0A024LSV4"/>
<dbReference type="GO" id="GO:0044781">
    <property type="term" value="P:bacterial-type flagellum organization"/>
    <property type="evidence" value="ECO:0007669"/>
    <property type="project" value="UniProtKB-KW"/>
</dbReference>
<organism evidence="5">
    <name type="scientific">Bartonella schoenbuchensis</name>
    <dbReference type="NCBI Taxonomy" id="165694"/>
    <lineage>
        <taxon>Bacteria</taxon>
        <taxon>Pseudomonadati</taxon>
        <taxon>Pseudomonadota</taxon>
        <taxon>Alphaproteobacteria</taxon>
        <taxon>Hyphomicrobiales</taxon>
        <taxon>Bartonellaceae</taxon>
        <taxon>Bartonella</taxon>
    </lineage>
</organism>
<dbReference type="InterPro" id="IPR005648">
    <property type="entry name" value="FlgD"/>
</dbReference>
<reference evidence="5" key="1">
    <citation type="submission" date="2013-11" db="EMBL/GenBank/DDBJ databases">
        <authorList>
            <person name="GENOMES U."/>
        </authorList>
    </citation>
    <scope>NUCLEOTIDE SEQUENCE</scope>
    <source>
        <strain evidence="5">MVT06</strain>
    </source>
</reference>
<proteinExistence type="inferred from homology"/>
<comment type="similarity">
    <text evidence="1">Belongs to the FlgD family.</text>
</comment>